<dbReference type="InterPro" id="IPR032416">
    <property type="entry name" value="Peptidase_M24_C"/>
</dbReference>
<dbReference type="GO" id="GO:0005737">
    <property type="term" value="C:cytoplasm"/>
    <property type="evidence" value="ECO:0007669"/>
    <property type="project" value="UniProtKB-ARBA"/>
</dbReference>
<sequence>MDSKPSAIVASPLDLLRSELAARNLAGFVVPRADEHQGEYVPPSAKRLAWLTGFTGSAGVAVVLGDAAAVFSDGRYTLQLREEVDAAHFQLLHLTEDPPAAWIRRTAKPGDRIGYDPWLHTAADVRRLSEAARAAGADMVACAGNPLDAVWSDRPLPPTAEAAPYPVDVSGRVGLDKQREVAAALEREGDDAAVLTLPDSIAWLLNVRGRDLPCTPVVLSFAIVYRDATVDWFVEPGKVGDAVRAHLGVGVRVRPRDAFVPVLRELGARGAAVRVDPASGPAAVAEILAEAGAKVVSAADPCLLPKACKNAVELDGFRRAHRSDAAALARFLAWFEIHGAGQSEKALADRLLAFRMEQPGFVCPSFPTIAGAGPNGAIVHYHVRAETARVLEPGQLFLLDSGAHYRDGTTDVTRTLALGEVDLAIRRNFTLVLQGHIDLAQAVFPKGTTGSQLDALARRWLWAEGLDYDHGTGHGVGAFLSVHEGPQRIGKAPSAVALEPGMVLSDEPGYYKTGAYGIRIENLLAVRAVEGGEQPMRGFETLTLAPIDRRLVVAEMLLPEQRDWLNAYHERVAEVVAPLVDAATVRWLEEATRPI</sequence>
<feature type="domain" description="Peptidase M24 C-terminal" evidence="6">
    <location>
        <begin position="536"/>
        <end position="595"/>
    </location>
</feature>
<dbReference type="PANTHER" id="PTHR43763">
    <property type="entry name" value="XAA-PRO AMINOPEPTIDASE 1"/>
    <property type="match status" value="1"/>
</dbReference>
<dbReference type="Pfam" id="PF16189">
    <property type="entry name" value="Creatinase_N_2"/>
    <property type="match status" value="1"/>
</dbReference>
<dbReference type="SUPFAM" id="SSF55920">
    <property type="entry name" value="Creatinase/aminopeptidase"/>
    <property type="match status" value="1"/>
</dbReference>
<dbReference type="PANTHER" id="PTHR43763:SF6">
    <property type="entry name" value="XAA-PRO AMINOPEPTIDASE 1"/>
    <property type="match status" value="1"/>
</dbReference>
<reference evidence="7" key="1">
    <citation type="submission" date="2016-04" db="EMBL/GenBank/DDBJ databases">
        <authorList>
            <person name="Evans L.H."/>
            <person name="Alamgir A."/>
            <person name="Owens N."/>
            <person name="Weber N.D."/>
            <person name="Virtaneva K."/>
            <person name="Barbian K."/>
            <person name="Babar A."/>
            <person name="Rosenke K."/>
        </authorList>
    </citation>
    <scope>NUCLEOTIDE SEQUENCE</scope>
    <source>
        <strain evidence="7">86</strain>
    </source>
</reference>
<dbReference type="Pfam" id="PF00557">
    <property type="entry name" value="Peptidase_M24"/>
    <property type="match status" value="1"/>
</dbReference>
<dbReference type="Gene3D" id="3.40.350.10">
    <property type="entry name" value="Creatinase/prolidase N-terminal domain"/>
    <property type="match status" value="2"/>
</dbReference>
<keyword evidence="3" id="KW-0378">Hydrolase</keyword>
<evidence type="ECO:0000256" key="2">
    <source>
        <dbReference type="ARBA" id="ARBA00022723"/>
    </source>
</evidence>
<gene>
    <name evidence="7" type="ORF">KL86APRO_11246</name>
</gene>
<proteinExistence type="inferred from homology"/>
<evidence type="ECO:0000259" key="6">
    <source>
        <dbReference type="Pfam" id="PF16188"/>
    </source>
</evidence>
<dbReference type="FunFam" id="3.90.230.10:FF:000009">
    <property type="entry name" value="xaa-Pro aminopeptidase 2"/>
    <property type="match status" value="1"/>
</dbReference>
<comment type="similarity">
    <text evidence="1">Belongs to the peptidase M24B family.</text>
</comment>
<evidence type="ECO:0000256" key="3">
    <source>
        <dbReference type="ARBA" id="ARBA00022801"/>
    </source>
</evidence>
<dbReference type="InterPro" id="IPR033740">
    <property type="entry name" value="Pept_M24B"/>
</dbReference>
<dbReference type="SUPFAM" id="SSF53092">
    <property type="entry name" value="Creatinase/prolidase N-terminal domain"/>
    <property type="match status" value="2"/>
</dbReference>
<evidence type="ECO:0000259" key="5">
    <source>
        <dbReference type="Pfam" id="PF01321"/>
    </source>
</evidence>
<dbReference type="InterPro" id="IPR036005">
    <property type="entry name" value="Creatinase/aminopeptidase-like"/>
</dbReference>
<dbReference type="CDD" id="cd01085">
    <property type="entry name" value="APP"/>
    <property type="match status" value="1"/>
</dbReference>
<dbReference type="Pfam" id="PF01321">
    <property type="entry name" value="Creatinase_N"/>
    <property type="match status" value="1"/>
</dbReference>
<feature type="domain" description="Creatinase N-terminal" evidence="5">
    <location>
        <begin position="14"/>
        <end position="135"/>
    </location>
</feature>
<keyword evidence="2" id="KW-0479">Metal-binding</keyword>
<accession>A0A212JKS5</accession>
<evidence type="ECO:0000313" key="7">
    <source>
        <dbReference type="EMBL" id="SBW00021.1"/>
    </source>
</evidence>
<dbReference type="Gene3D" id="3.90.230.10">
    <property type="entry name" value="Creatinase/methionine aminopeptidase superfamily"/>
    <property type="match status" value="1"/>
</dbReference>
<dbReference type="Pfam" id="PF16188">
    <property type="entry name" value="Peptidase_M24_C"/>
    <property type="match status" value="1"/>
</dbReference>
<dbReference type="AlphaFoldDB" id="A0A212JKS5"/>
<dbReference type="InterPro" id="IPR050422">
    <property type="entry name" value="X-Pro_aminopeptidase_P"/>
</dbReference>
<dbReference type="InterPro" id="IPR029149">
    <property type="entry name" value="Creatin/AminoP/Spt16_N"/>
</dbReference>
<dbReference type="GO" id="GO:0046872">
    <property type="term" value="F:metal ion binding"/>
    <property type="evidence" value="ECO:0007669"/>
    <property type="project" value="UniProtKB-KW"/>
</dbReference>
<evidence type="ECO:0000259" key="4">
    <source>
        <dbReference type="Pfam" id="PF00557"/>
    </source>
</evidence>
<protein>
    <submittedName>
        <fullName evidence="7">Peptidase M24</fullName>
    </submittedName>
</protein>
<dbReference type="InterPro" id="IPR000994">
    <property type="entry name" value="Pept_M24"/>
</dbReference>
<dbReference type="GO" id="GO:0070006">
    <property type="term" value="F:metalloaminopeptidase activity"/>
    <property type="evidence" value="ECO:0007669"/>
    <property type="project" value="InterPro"/>
</dbReference>
<evidence type="ECO:0000256" key="1">
    <source>
        <dbReference type="ARBA" id="ARBA00008766"/>
    </source>
</evidence>
<dbReference type="EMBL" id="FLUO01000001">
    <property type="protein sequence ID" value="SBW00021.1"/>
    <property type="molecule type" value="Genomic_DNA"/>
</dbReference>
<dbReference type="InterPro" id="IPR000587">
    <property type="entry name" value="Creatinase_N"/>
</dbReference>
<feature type="domain" description="Peptidase M24" evidence="4">
    <location>
        <begin position="316"/>
        <end position="527"/>
    </location>
</feature>
<name>A0A212JKS5_9PROT</name>
<organism evidence="7">
    <name type="scientific">uncultured Alphaproteobacteria bacterium</name>
    <dbReference type="NCBI Taxonomy" id="91750"/>
    <lineage>
        <taxon>Bacteria</taxon>
        <taxon>Pseudomonadati</taxon>
        <taxon>Pseudomonadota</taxon>
        <taxon>Alphaproteobacteria</taxon>
        <taxon>environmental samples</taxon>
    </lineage>
</organism>